<dbReference type="RefSeq" id="WP_117446761.1">
    <property type="nucleotide sequence ID" value="NZ_JBFBOW010000001.1"/>
</dbReference>
<feature type="domain" description="HTH gntR-type" evidence="4">
    <location>
        <begin position="3"/>
        <end position="71"/>
    </location>
</feature>
<dbReference type="PANTHER" id="PTHR44846">
    <property type="entry name" value="MANNOSYL-D-GLYCERATE TRANSPORT/METABOLISM SYSTEM REPRESSOR MNGR-RELATED"/>
    <property type="match status" value="1"/>
</dbReference>
<keyword evidence="3" id="KW-0804">Transcription</keyword>
<dbReference type="GO" id="GO:0003677">
    <property type="term" value="F:DNA binding"/>
    <property type="evidence" value="ECO:0007669"/>
    <property type="project" value="UniProtKB-KW"/>
</dbReference>
<dbReference type="EMBL" id="QUSK01000021">
    <property type="protein sequence ID" value="RGD74817.1"/>
    <property type="molecule type" value="Genomic_DNA"/>
</dbReference>
<dbReference type="InterPro" id="IPR036390">
    <property type="entry name" value="WH_DNA-bd_sf"/>
</dbReference>
<reference evidence="5 6" key="1">
    <citation type="submission" date="2018-08" db="EMBL/GenBank/DDBJ databases">
        <title>A genome reference for cultivated species of the human gut microbiota.</title>
        <authorList>
            <person name="Zou Y."/>
            <person name="Xue W."/>
            <person name="Luo G."/>
        </authorList>
    </citation>
    <scope>NUCLEOTIDE SEQUENCE [LARGE SCALE GENOMIC DNA]</scope>
    <source>
        <strain evidence="5 6">TF08-11</strain>
    </source>
</reference>
<accession>A0A3E3DZU9</accession>
<dbReference type="InterPro" id="IPR000524">
    <property type="entry name" value="Tscrpt_reg_HTH_GntR"/>
</dbReference>
<organism evidence="5 6">
    <name type="scientific">Faecalicoccus pleomorphus</name>
    <dbReference type="NCBI Taxonomy" id="1323"/>
    <lineage>
        <taxon>Bacteria</taxon>
        <taxon>Bacillati</taxon>
        <taxon>Bacillota</taxon>
        <taxon>Erysipelotrichia</taxon>
        <taxon>Erysipelotrichales</taxon>
        <taxon>Erysipelotrichaceae</taxon>
        <taxon>Faecalicoccus</taxon>
    </lineage>
</organism>
<dbReference type="AlphaFoldDB" id="A0A3E3DZU9"/>
<dbReference type="PROSITE" id="PS50949">
    <property type="entry name" value="HTH_GNTR"/>
    <property type="match status" value="1"/>
</dbReference>
<dbReference type="SUPFAM" id="SSF46785">
    <property type="entry name" value="Winged helix' DNA-binding domain"/>
    <property type="match status" value="1"/>
</dbReference>
<protein>
    <submittedName>
        <fullName evidence="5">GntR family transcriptional regulator</fullName>
    </submittedName>
</protein>
<comment type="caution">
    <text evidence="5">The sequence shown here is derived from an EMBL/GenBank/DDBJ whole genome shotgun (WGS) entry which is preliminary data.</text>
</comment>
<evidence type="ECO:0000256" key="3">
    <source>
        <dbReference type="ARBA" id="ARBA00023163"/>
    </source>
</evidence>
<keyword evidence="1" id="KW-0805">Transcription regulation</keyword>
<dbReference type="InterPro" id="IPR050679">
    <property type="entry name" value="Bact_HTH_transcr_reg"/>
</dbReference>
<keyword evidence="2" id="KW-0238">DNA-binding</keyword>
<proteinExistence type="predicted"/>
<dbReference type="Gene3D" id="1.10.10.10">
    <property type="entry name" value="Winged helix-like DNA-binding domain superfamily/Winged helix DNA-binding domain"/>
    <property type="match status" value="1"/>
</dbReference>
<dbReference type="GO" id="GO:0003700">
    <property type="term" value="F:DNA-binding transcription factor activity"/>
    <property type="evidence" value="ECO:0007669"/>
    <property type="project" value="InterPro"/>
</dbReference>
<evidence type="ECO:0000313" key="6">
    <source>
        <dbReference type="Proteomes" id="UP000260721"/>
    </source>
</evidence>
<gene>
    <name evidence="5" type="ORF">DXC78_09270</name>
</gene>
<name>A0A3E3DZU9_9FIRM</name>
<dbReference type="SMART" id="SM00345">
    <property type="entry name" value="HTH_GNTR"/>
    <property type="match status" value="1"/>
</dbReference>
<evidence type="ECO:0000256" key="2">
    <source>
        <dbReference type="ARBA" id="ARBA00023125"/>
    </source>
</evidence>
<evidence type="ECO:0000259" key="4">
    <source>
        <dbReference type="PROSITE" id="PS50949"/>
    </source>
</evidence>
<dbReference type="Pfam" id="PF00392">
    <property type="entry name" value="GntR"/>
    <property type="match status" value="1"/>
</dbReference>
<dbReference type="Proteomes" id="UP000260721">
    <property type="component" value="Unassembled WGS sequence"/>
</dbReference>
<dbReference type="CDD" id="cd07377">
    <property type="entry name" value="WHTH_GntR"/>
    <property type="match status" value="1"/>
</dbReference>
<dbReference type="PRINTS" id="PR00035">
    <property type="entry name" value="HTHGNTR"/>
</dbReference>
<dbReference type="PANTHER" id="PTHR44846:SF1">
    <property type="entry name" value="MANNOSYL-D-GLYCERATE TRANSPORT_METABOLISM SYSTEM REPRESSOR MNGR-RELATED"/>
    <property type="match status" value="1"/>
</dbReference>
<sequence length="71" mass="8275">MNKSLYMQFYESIKNKIMNKELVSGDQLPSDREACEMYNVSRITVRQAYNLLKFEDLVFRKKGNGGGTYVL</sequence>
<evidence type="ECO:0000256" key="1">
    <source>
        <dbReference type="ARBA" id="ARBA00023015"/>
    </source>
</evidence>
<evidence type="ECO:0000313" key="5">
    <source>
        <dbReference type="EMBL" id="RGD74817.1"/>
    </source>
</evidence>
<dbReference type="InterPro" id="IPR036388">
    <property type="entry name" value="WH-like_DNA-bd_sf"/>
</dbReference>
<dbReference type="GO" id="GO:0045892">
    <property type="term" value="P:negative regulation of DNA-templated transcription"/>
    <property type="evidence" value="ECO:0007669"/>
    <property type="project" value="TreeGrafter"/>
</dbReference>